<dbReference type="InterPro" id="IPR036388">
    <property type="entry name" value="WH-like_DNA-bd_sf"/>
</dbReference>
<evidence type="ECO:0000259" key="3">
    <source>
        <dbReference type="Pfam" id="PF05043"/>
    </source>
</evidence>
<accession>A0ABN6NMU1</accession>
<evidence type="ECO:0000256" key="1">
    <source>
        <dbReference type="ARBA" id="ARBA00023015"/>
    </source>
</evidence>
<feature type="domain" description="Mga helix-turn-helix" evidence="3">
    <location>
        <begin position="85"/>
        <end position="167"/>
    </location>
</feature>
<dbReference type="PANTHER" id="PTHR30185">
    <property type="entry name" value="CRYPTIC BETA-GLUCOSIDE BGL OPERON ANTITERMINATOR"/>
    <property type="match status" value="1"/>
</dbReference>
<dbReference type="Gene3D" id="1.10.10.10">
    <property type="entry name" value="Winged helix-like DNA-binding domain superfamily/Winged helix DNA-binding domain"/>
    <property type="match status" value="1"/>
</dbReference>
<organism evidence="4 5">
    <name type="scientific">Enterococcus innesii</name>
    <dbReference type="NCBI Taxonomy" id="2839759"/>
    <lineage>
        <taxon>Bacteria</taxon>
        <taxon>Bacillati</taxon>
        <taxon>Bacillota</taxon>
        <taxon>Bacilli</taxon>
        <taxon>Lactobacillales</taxon>
        <taxon>Enterococcaceae</taxon>
        <taxon>Enterococcus</taxon>
    </lineage>
</organism>
<sequence length="502" mass="58907">MYREFISPAEEKKLAIFKYVCNSNGVTLVKLSEALKIPLKSLQKYIYFLNEDLQQLSPTLLLNKNNYNQYFVDCGEEEEQPFYSKLMYHYLLNSTQYHFIHSLIGRNQTTLTQLCLDLHISQSHVYRLIKKVNQLLEKFQIVIRTDHQNRIELAGKELDIRIFIYSFLTQSAPAELWLLSSISPKETAKFTAYFETSAFDQLTKNKLAAFWQTVVGRSIKRKYLPIIPDKYLEMMEFYCFLPADILDSLFLSAEYVSDKTRRSEYLYLNFFLHVFLPGVVPQEKTQAIIQAIKYSKTDLVCFFTTMIEDWHTTFAPNQGKAEFEKLLSSCLLVFNLSIIIGIDLLEVWQLEHEMLTENAPTNDETYEAISQLLLTHVKNYPFADLDKDYFKQTQLPYLTHLLYLETLMNTPPTVSIYIQTTIQYRTKQMIETRIRSIYAKASVTFVKQMEAADLLITDNYEEVMFSEKLVLLSNLQDEQEWAAIFAKINQQMMTKMFAKQEK</sequence>
<dbReference type="Pfam" id="PF05043">
    <property type="entry name" value="Mga"/>
    <property type="match status" value="1"/>
</dbReference>
<keyword evidence="1" id="KW-0805">Transcription regulation</keyword>
<evidence type="ECO:0000313" key="5">
    <source>
        <dbReference type="Proteomes" id="UP000831692"/>
    </source>
</evidence>
<proteinExistence type="predicted"/>
<dbReference type="RefSeq" id="WP_244352456.1">
    <property type="nucleotide sequence ID" value="NZ_AP025635.1"/>
</dbReference>
<dbReference type="EMBL" id="AP025635">
    <property type="protein sequence ID" value="BDG66969.1"/>
    <property type="molecule type" value="Genomic_DNA"/>
</dbReference>
<evidence type="ECO:0000313" key="4">
    <source>
        <dbReference type="EMBL" id="BDG66969.1"/>
    </source>
</evidence>
<protein>
    <recommendedName>
        <fullName evidence="3">Mga helix-turn-helix domain-containing protein</fullName>
    </recommendedName>
</protein>
<reference evidence="4 5" key="1">
    <citation type="submission" date="2022-03" db="EMBL/GenBank/DDBJ databases">
        <title>Complete genome sequence of Enterococcus innesii DB-1.</title>
        <authorList>
            <person name="Fukuda D."/>
            <person name="Nolasco-Hipolito C."/>
        </authorList>
    </citation>
    <scope>NUCLEOTIDE SEQUENCE [LARGE SCALE GENOMIC DNA]</scope>
    <source>
        <strain evidence="4 5">DB-1</strain>
    </source>
</reference>
<name>A0ABN6NMU1_9ENTE</name>
<keyword evidence="5" id="KW-1185">Reference proteome</keyword>
<dbReference type="Proteomes" id="UP000831692">
    <property type="component" value="Chromosome"/>
</dbReference>
<dbReference type="InterPro" id="IPR050661">
    <property type="entry name" value="BglG_antiterminators"/>
</dbReference>
<keyword evidence="2" id="KW-0804">Transcription</keyword>
<dbReference type="PANTHER" id="PTHR30185:SF18">
    <property type="entry name" value="TRANSCRIPTIONAL REGULATOR MTLR"/>
    <property type="match status" value="1"/>
</dbReference>
<evidence type="ECO:0000256" key="2">
    <source>
        <dbReference type="ARBA" id="ARBA00023163"/>
    </source>
</evidence>
<gene>
    <name evidence="4" type="ORF">ENLAB_05330</name>
</gene>
<dbReference type="InterPro" id="IPR007737">
    <property type="entry name" value="Mga_HTH"/>
</dbReference>
<dbReference type="GeneID" id="83456532"/>